<dbReference type="PANTHER" id="PTHR22923">
    <property type="entry name" value="CEREBELLIN-RELATED"/>
    <property type="match status" value="1"/>
</dbReference>
<feature type="coiled-coil region" evidence="4">
    <location>
        <begin position="25"/>
        <end position="87"/>
    </location>
</feature>
<evidence type="ECO:0000256" key="1">
    <source>
        <dbReference type="ARBA" id="ARBA00004613"/>
    </source>
</evidence>
<keyword evidence="2" id="KW-0964">Secreted</keyword>
<evidence type="ECO:0000256" key="5">
    <source>
        <dbReference type="SAM" id="SignalP"/>
    </source>
</evidence>
<dbReference type="SUPFAM" id="SSF49842">
    <property type="entry name" value="TNF-like"/>
    <property type="match status" value="1"/>
</dbReference>
<reference evidence="8" key="2">
    <citation type="submission" date="2025-08" db="UniProtKB">
        <authorList>
            <consortium name="RefSeq"/>
        </authorList>
    </citation>
    <scope>IDENTIFICATION</scope>
    <source>
        <tissue evidence="8">Whole sample</tissue>
    </source>
</reference>
<feature type="chain" id="PRO_5034527374" evidence="5">
    <location>
        <begin position="20"/>
        <end position="295"/>
    </location>
</feature>
<dbReference type="Proteomes" id="UP000694844">
    <property type="component" value="Chromosome 1"/>
</dbReference>
<dbReference type="Gene3D" id="2.60.120.40">
    <property type="match status" value="1"/>
</dbReference>
<dbReference type="PANTHER" id="PTHR22923:SF116">
    <property type="entry name" value="C1Q DOMAIN-CONTAINING PROTEIN"/>
    <property type="match status" value="1"/>
</dbReference>
<dbReference type="SMART" id="SM00110">
    <property type="entry name" value="C1Q"/>
    <property type="match status" value="1"/>
</dbReference>
<dbReference type="KEGG" id="cvn:111109887"/>
<dbReference type="RefSeq" id="XP_022301861.1">
    <property type="nucleotide sequence ID" value="XM_022446153.1"/>
</dbReference>
<comment type="subcellular location">
    <subcellularLocation>
        <location evidence="1">Secreted</location>
    </subcellularLocation>
</comment>
<evidence type="ECO:0000256" key="2">
    <source>
        <dbReference type="ARBA" id="ARBA00022525"/>
    </source>
</evidence>
<dbReference type="Pfam" id="PF00386">
    <property type="entry name" value="C1q"/>
    <property type="match status" value="1"/>
</dbReference>
<proteinExistence type="predicted"/>
<dbReference type="PROSITE" id="PS50871">
    <property type="entry name" value="C1Q"/>
    <property type="match status" value="1"/>
</dbReference>
<dbReference type="GeneID" id="111109887"/>
<keyword evidence="3 5" id="KW-0732">Signal</keyword>
<evidence type="ECO:0000313" key="8">
    <source>
        <dbReference type="RefSeq" id="XP_022301861.1"/>
    </source>
</evidence>
<dbReference type="InterPro" id="IPR008983">
    <property type="entry name" value="Tumour_necrosis_fac-like_dom"/>
</dbReference>
<protein>
    <submittedName>
        <fullName evidence="8">Complement C1q tumor necrosis factor-related protein 3-like</fullName>
    </submittedName>
</protein>
<evidence type="ECO:0000256" key="3">
    <source>
        <dbReference type="ARBA" id="ARBA00022729"/>
    </source>
</evidence>
<dbReference type="OrthoDB" id="6139485at2759"/>
<feature type="domain" description="C1q" evidence="6">
    <location>
        <begin position="160"/>
        <end position="295"/>
    </location>
</feature>
<sequence>MVLTLIFAVIISLQVNVNAAEEIPGETLKQEIENLKGLVSALQKTSELNSLKIYSLEKISEDQQRIINQQRAILEKLLVENHGLKNKQQISVLNKANRTFRPEVNQKNGTLRPEVNQRNGTIRTDIGKHQKYGDSGDIRTLKERMQITESRYERLLSEPATVLPVAFYAYMSVPATYSQNHHVLVFDTVKTNIGNSFHHTTGVFMVPTPGLYAFTWTIREYNGSHHSVALVVNNEEYGAVYQNSHALDYDECSTTVVLQLNQGDDVYLRTRVGGGDGVIVSNSYGRSSFSGWKIN</sequence>
<accession>A0A8B8BFQ8</accession>
<dbReference type="AlphaFoldDB" id="A0A8B8BFQ8"/>
<dbReference type="PRINTS" id="PR00007">
    <property type="entry name" value="COMPLEMNTC1Q"/>
</dbReference>
<evidence type="ECO:0000256" key="4">
    <source>
        <dbReference type="SAM" id="Coils"/>
    </source>
</evidence>
<keyword evidence="4" id="KW-0175">Coiled coil</keyword>
<dbReference type="InterPro" id="IPR001073">
    <property type="entry name" value="C1q_dom"/>
</dbReference>
<keyword evidence="7" id="KW-1185">Reference proteome</keyword>
<organism evidence="7 8">
    <name type="scientific">Crassostrea virginica</name>
    <name type="common">Eastern oyster</name>
    <dbReference type="NCBI Taxonomy" id="6565"/>
    <lineage>
        <taxon>Eukaryota</taxon>
        <taxon>Metazoa</taxon>
        <taxon>Spiralia</taxon>
        <taxon>Lophotrochozoa</taxon>
        <taxon>Mollusca</taxon>
        <taxon>Bivalvia</taxon>
        <taxon>Autobranchia</taxon>
        <taxon>Pteriomorphia</taxon>
        <taxon>Ostreida</taxon>
        <taxon>Ostreoidea</taxon>
        <taxon>Ostreidae</taxon>
        <taxon>Crassostrea</taxon>
    </lineage>
</organism>
<evidence type="ECO:0000313" key="7">
    <source>
        <dbReference type="Proteomes" id="UP000694844"/>
    </source>
</evidence>
<gene>
    <name evidence="8" type="primary">LOC111109887</name>
</gene>
<feature type="signal peptide" evidence="5">
    <location>
        <begin position="1"/>
        <end position="19"/>
    </location>
</feature>
<reference evidence="7" key="1">
    <citation type="submission" date="2024-06" db="UniProtKB">
        <authorList>
            <consortium name="RefSeq"/>
        </authorList>
    </citation>
    <scope>NUCLEOTIDE SEQUENCE [LARGE SCALE GENOMIC DNA]</scope>
</reference>
<evidence type="ECO:0000259" key="6">
    <source>
        <dbReference type="PROSITE" id="PS50871"/>
    </source>
</evidence>
<dbReference type="InterPro" id="IPR050822">
    <property type="entry name" value="Cerebellin_Synaptic_Org"/>
</dbReference>
<dbReference type="GO" id="GO:0005576">
    <property type="term" value="C:extracellular region"/>
    <property type="evidence" value="ECO:0007669"/>
    <property type="project" value="UniProtKB-SubCell"/>
</dbReference>
<name>A0A8B8BFQ8_CRAVI</name>